<proteinExistence type="predicted"/>
<name>A0ABW1NRU6_9ACTN</name>
<dbReference type="RefSeq" id="WP_380760905.1">
    <property type="nucleotide sequence ID" value="NZ_JBHSRF010000076.1"/>
</dbReference>
<dbReference type="EMBL" id="JBHSRF010000076">
    <property type="protein sequence ID" value="MFC6086079.1"/>
    <property type="molecule type" value="Genomic_DNA"/>
</dbReference>
<dbReference type="Proteomes" id="UP001596137">
    <property type="component" value="Unassembled WGS sequence"/>
</dbReference>
<comment type="caution">
    <text evidence="2">The sequence shown here is derived from an EMBL/GenBank/DDBJ whole genome shotgun (WGS) entry which is preliminary data.</text>
</comment>
<keyword evidence="3" id="KW-1185">Reference proteome</keyword>
<gene>
    <name evidence="2" type="ORF">ACFP1K_33270</name>
</gene>
<evidence type="ECO:0000313" key="2">
    <source>
        <dbReference type="EMBL" id="MFC6086079.1"/>
    </source>
</evidence>
<organism evidence="2 3">
    <name type="scientific">Sphaerisporangium aureirubrum</name>
    <dbReference type="NCBI Taxonomy" id="1544736"/>
    <lineage>
        <taxon>Bacteria</taxon>
        <taxon>Bacillati</taxon>
        <taxon>Actinomycetota</taxon>
        <taxon>Actinomycetes</taxon>
        <taxon>Streptosporangiales</taxon>
        <taxon>Streptosporangiaceae</taxon>
        <taxon>Sphaerisporangium</taxon>
    </lineage>
</organism>
<reference evidence="3" key="1">
    <citation type="journal article" date="2019" name="Int. J. Syst. Evol. Microbiol.">
        <title>The Global Catalogue of Microorganisms (GCM) 10K type strain sequencing project: providing services to taxonomists for standard genome sequencing and annotation.</title>
        <authorList>
            <consortium name="The Broad Institute Genomics Platform"/>
            <consortium name="The Broad Institute Genome Sequencing Center for Infectious Disease"/>
            <person name="Wu L."/>
            <person name="Ma J."/>
        </authorList>
    </citation>
    <scope>NUCLEOTIDE SEQUENCE [LARGE SCALE GENOMIC DNA]</scope>
    <source>
        <strain evidence="3">JCM 30346</strain>
    </source>
</reference>
<feature type="region of interest" description="Disordered" evidence="1">
    <location>
        <begin position="132"/>
        <end position="154"/>
    </location>
</feature>
<accession>A0ABW1NRU6</accession>
<evidence type="ECO:0008006" key="4">
    <source>
        <dbReference type="Google" id="ProtNLM"/>
    </source>
</evidence>
<dbReference type="Gene3D" id="1.25.40.10">
    <property type="entry name" value="Tetratricopeptide repeat domain"/>
    <property type="match status" value="1"/>
</dbReference>
<feature type="compositionally biased region" description="Basic and acidic residues" evidence="1">
    <location>
        <begin position="132"/>
        <end position="143"/>
    </location>
</feature>
<evidence type="ECO:0000256" key="1">
    <source>
        <dbReference type="SAM" id="MobiDB-lite"/>
    </source>
</evidence>
<evidence type="ECO:0000313" key="3">
    <source>
        <dbReference type="Proteomes" id="UP001596137"/>
    </source>
</evidence>
<dbReference type="InterPro" id="IPR011990">
    <property type="entry name" value="TPR-like_helical_dom_sf"/>
</dbReference>
<sequence length="532" mass="58626">MRRGDAISWDGYRVLLDCRRRSEALRAQGFGYDQIVGVFALYHDAGPLKLYRYAHGLTGAQVVAAYNDLDPAAGAALRECRLYVFEAWPGSDRRPSARALAIFAKIYRTGARRLVTDEVYATYTARDRDLIDRTDHGHLDPQRSRPVPGTPPARVSMDPEADTGGAVPVPTPSGCAALLRALGAEEADVRRRDLLFELALALGGTPALTLLRHLTPPEEDRLSRAVRGTGRVEPGTVEVIEKLTARCRRLDDDFGPAAILPTVEAQRRLVAGLLTRESLLPAVQNRLTTAYAQLSQLSGYVHHNLLNYRQARSGYQDAITAAHQISDARLITYVHVLLSRMADGRGHPEIALDHAFAAQGWARRSSSDLVRSVQSMELARVLARTGDTKESERALAHSIHLAGRPLGEADPLYLYWWTADQVQSCTADCMIAWNRPDDAITAAERTLASPGTPKFLRGQTLVRYAEALTQKREIPAAADKLRQAAYVSSAYSSGRLPYEIRQARVHLQPWAGNKHVRDLDEELKSLGVVTPA</sequence>
<protein>
    <recommendedName>
        <fullName evidence="4">XRE family transcriptional regulator</fullName>
    </recommendedName>
</protein>